<proteinExistence type="predicted"/>
<feature type="coiled-coil region" evidence="1">
    <location>
        <begin position="229"/>
        <end position="256"/>
    </location>
</feature>
<dbReference type="SMR" id="E5EVW0"/>
<feature type="compositionally biased region" description="Basic and acidic residues" evidence="2">
    <location>
        <begin position="440"/>
        <end position="459"/>
    </location>
</feature>
<dbReference type="PaxDb" id="7091-BGIBMGA006756-TA"/>
<evidence type="ECO:0000313" key="4">
    <source>
        <dbReference type="EMBL" id="ADQ89803.1"/>
    </source>
</evidence>
<feature type="signal peptide" evidence="3">
    <location>
        <begin position="1"/>
        <end position="16"/>
    </location>
</feature>
<dbReference type="HOGENOM" id="CLU_384141_0_0_1"/>
<dbReference type="EMBL" id="HM012804">
    <property type="protein sequence ID" value="ADQ89803.1"/>
    <property type="molecule type" value="Genomic_DNA"/>
</dbReference>
<feature type="compositionally biased region" description="Basic and acidic residues" evidence="2">
    <location>
        <begin position="308"/>
        <end position="318"/>
    </location>
</feature>
<evidence type="ECO:0000256" key="2">
    <source>
        <dbReference type="SAM" id="MobiDB-lite"/>
    </source>
</evidence>
<sequence>METLIVLFAVIYTIIAAPAQLGEHLDTFKTLNGDFSDTTVRERKSTAQAELDHHLNQNVDDGISNGRSLHAKKPIIVKKKIGYHLYRDSDEEKRLTSSRENCNEKVKVKLCDEEAALTSTGMGRSTTTEDIDDHLMSEEDMKQSLKMAKEAIANLERDLQKMDTKSSPKSAQMDEINLEAGAEVRKDIDVAKEALEQIHQNFGNLESMSLHASTSDDPGSIHNVHLTVAKTEEERIAQWKEAMENIQKNIEIARNIEDSFKFDDNEKLVDENSFLEASSSEILNANTQLTEKSSANKDDMNTAASNVHESDAKNEAKFENNNLGNDHKTTLRSSLESELSDNILKKQLGSMSMNEHFHTNNEIGATKVSKNADLEINTERISFDLKPENNDEKPTIQSKSNEYSKPESEKDNKNTYKKEEIIEKLNDTTHIINNSNSHGTDQKAESATENRKTQERQPTENDNVTKVSVQMNNDKNEGLMKSADIEHMPKINEPAQHLSGTNDNIKKAAMPNSKNNEMSTAQSKFEESNNFRIANHNSHSVGHHQTSTMKDVNHLDTMRAHMRMDPVHKNLNDHLIHGQVYHDDHIDTAFHSNMRDSLNGFRPDSTMFQWKPSQERTVYGPAMSSHTGSSAVGVFPNANIGSCGIPLLLSCSPSVTSGSLAKALPSGYSAPAYRMEEDFAVIPNKREIKKSNEIPSVNFKTMTTSTKMKMSKTNFDKKLR</sequence>
<reference evidence="4" key="1">
    <citation type="journal article" date="2011" name="Insect Biochem. Mol. Biol.">
        <title>Silkworm egg proteins at the germ-band formation stage and a functional analysis of BmEP80 protein.</title>
        <authorList>
            <person name="Xu Y."/>
            <person name="Fu Q."/>
            <person name="Li S."/>
            <person name="He N."/>
        </authorList>
    </citation>
    <scope>NUCLEOTIDE SEQUENCE</scope>
</reference>
<feature type="compositionally biased region" description="Basic and acidic residues" evidence="2">
    <location>
        <begin position="402"/>
        <end position="427"/>
    </location>
</feature>
<evidence type="ECO:0000256" key="3">
    <source>
        <dbReference type="SAM" id="SignalP"/>
    </source>
</evidence>
<dbReference type="OMA" id="RNIEDSF"/>
<keyword evidence="1" id="KW-0175">Coiled coil</keyword>
<accession>E5EVW0</accession>
<feature type="region of interest" description="Disordered" evidence="2">
    <location>
        <begin position="293"/>
        <end position="334"/>
    </location>
</feature>
<organism evidence="4">
    <name type="scientific">Bombyx mori</name>
    <name type="common">Silk moth</name>
    <dbReference type="NCBI Taxonomy" id="7091"/>
    <lineage>
        <taxon>Eukaryota</taxon>
        <taxon>Metazoa</taxon>
        <taxon>Ecdysozoa</taxon>
        <taxon>Arthropoda</taxon>
        <taxon>Hexapoda</taxon>
        <taxon>Insecta</taxon>
        <taxon>Pterygota</taxon>
        <taxon>Neoptera</taxon>
        <taxon>Endopterygota</taxon>
        <taxon>Lepidoptera</taxon>
        <taxon>Glossata</taxon>
        <taxon>Ditrysia</taxon>
        <taxon>Bombycoidea</taxon>
        <taxon>Bombycidae</taxon>
        <taxon>Bombycinae</taxon>
        <taxon>Bombyx</taxon>
    </lineage>
</organism>
<feature type="compositionally biased region" description="Polar residues" evidence="2">
    <location>
        <begin position="428"/>
        <end position="439"/>
    </location>
</feature>
<protein>
    <submittedName>
        <fullName evidence="4">Egg protein 80</fullName>
    </submittedName>
</protein>
<feature type="region of interest" description="Disordered" evidence="2">
    <location>
        <begin position="380"/>
        <end position="465"/>
    </location>
</feature>
<dbReference type="eggNOG" id="ENOG502QZVN">
    <property type="taxonomic scope" value="Eukaryota"/>
</dbReference>
<feature type="chain" id="PRO_5010830913" evidence="3">
    <location>
        <begin position="17"/>
        <end position="720"/>
    </location>
</feature>
<name>E5EVW0_BOMMO</name>
<dbReference type="AlphaFoldDB" id="E5EVW0"/>
<feature type="coiled-coil region" evidence="1">
    <location>
        <begin position="138"/>
        <end position="165"/>
    </location>
</feature>
<feature type="compositionally biased region" description="Basic and acidic residues" evidence="2">
    <location>
        <begin position="380"/>
        <end position="394"/>
    </location>
</feature>
<dbReference type="InParanoid" id="E5EVW0"/>
<evidence type="ECO:0000256" key="1">
    <source>
        <dbReference type="SAM" id="Coils"/>
    </source>
</evidence>
<keyword evidence="3" id="KW-0732">Signal</keyword>